<protein>
    <submittedName>
        <fullName evidence="1">Uncharacterized protein</fullName>
    </submittedName>
</protein>
<dbReference type="Pfam" id="PF20174">
    <property type="entry name" value="DUF6540"/>
    <property type="match status" value="1"/>
</dbReference>
<reference evidence="2" key="1">
    <citation type="journal article" date="2012" name="MBio">
        <title>Comparative genome analysis of Trichophyton rubrum and related dermatophytes reveals candidate genes involved in infection.</title>
        <authorList>
            <person name="Martinez D.A."/>
            <person name="Oliver B.G."/>
            <person name="Graeser Y."/>
            <person name="Goldberg J.M."/>
            <person name="Li W."/>
            <person name="Martinez-Rossi N.M."/>
            <person name="Monod M."/>
            <person name="Shelest E."/>
            <person name="Barton R.C."/>
            <person name="Birch E."/>
            <person name="Brakhage A.A."/>
            <person name="Chen Z."/>
            <person name="Gurr S.J."/>
            <person name="Heiman D."/>
            <person name="Heitman J."/>
            <person name="Kosti I."/>
            <person name="Rossi A."/>
            <person name="Saif S."/>
            <person name="Samalova M."/>
            <person name="Saunders C.W."/>
            <person name="Shea T."/>
            <person name="Summerbell R.C."/>
            <person name="Xu J."/>
            <person name="Young S."/>
            <person name="Zeng Q."/>
            <person name="Birren B.W."/>
            <person name="Cuomo C.A."/>
            <person name="White T.C."/>
        </authorList>
    </citation>
    <scope>NUCLEOTIDE SEQUENCE [LARGE SCALE GENOMIC DNA]</scope>
    <source>
        <strain evidence="2">CBS 112818</strain>
    </source>
</reference>
<evidence type="ECO:0000313" key="1">
    <source>
        <dbReference type="EMBL" id="EGE00898.1"/>
    </source>
</evidence>
<evidence type="ECO:0000313" key="2">
    <source>
        <dbReference type="Proteomes" id="UP000009172"/>
    </source>
</evidence>
<dbReference type="AlphaFoldDB" id="F2SBE8"/>
<gene>
    <name evidence="1" type="ORF">TESG_08193</name>
</gene>
<dbReference type="EMBL" id="GG698564">
    <property type="protein sequence ID" value="EGE00898.1"/>
    <property type="molecule type" value="Genomic_DNA"/>
</dbReference>
<accession>F2SBE8</accession>
<proteinExistence type="predicted"/>
<keyword evidence="2" id="KW-1185">Reference proteome</keyword>
<dbReference type="InterPro" id="IPR046670">
    <property type="entry name" value="DUF6540"/>
</dbReference>
<sequence>MSYPVYRVAYGGLPRDHHSIFVETGENGPKTGHLFHVTGDIQNGMVFDEKPAKEPESSATFVGKEKIGTVTHANYPRIKDICASITPPKKQFQGPKRLYPKEPLRRCQEWTRETVDALKDAQVLQ</sequence>
<name>F2SBE8_TRIT1</name>
<dbReference type="Proteomes" id="UP000009172">
    <property type="component" value="Unassembled WGS sequence"/>
</dbReference>
<organism evidence="1 2">
    <name type="scientific">Trichophyton tonsurans (strain CBS 112818)</name>
    <name type="common">Scalp ringworm fungus</name>
    <dbReference type="NCBI Taxonomy" id="647933"/>
    <lineage>
        <taxon>Eukaryota</taxon>
        <taxon>Fungi</taxon>
        <taxon>Dikarya</taxon>
        <taxon>Ascomycota</taxon>
        <taxon>Pezizomycotina</taxon>
        <taxon>Eurotiomycetes</taxon>
        <taxon>Eurotiomycetidae</taxon>
        <taxon>Onygenales</taxon>
        <taxon>Arthrodermataceae</taxon>
        <taxon>Trichophyton</taxon>
    </lineage>
</organism>
<dbReference type="OrthoDB" id="4135672at2759"/>
<dbReference type="HOGENOM" id="CLU_103863_1_0_1"/>